<protein>
    <submittedName>
        <fullName evidence="6">8-oxo-dGTP pyrophosphatase MutT (NUDIX family)</fullName>
    </submittedName>
</protein>
<dbReference type="InterPro" id="IPR015797">
    <property type="entry name" value="NUDIX_hydrolase-like_dom_sf"/>
</dbReference>
<sequence length="165" mass="18978">MDRLTGNLRLMLQRPARQQYAALCYRLTKKRTQLEVLVATSRDTGRWVIPKGWPMKDRKAHQVAEREAYEEVGVKGKVEKDALGFFHYRKTLDSGLKVLVRVQVHALEVADCLKNFPEKGSRKLEWVSCEEAANRVNEPELKILFLRFAEKMDPLRSTVPIKAAG</sequence>
<dbReference type="Gene3D" id="3.90.79.10">
    <property type="entry name" value="Nucleoside Triphosphate Pyrophosphohydrolase"/>
    <property type="match status" value="1"/>
</dbReference>
<proteinExistence type="predicted"/>
<dbReference type="GO" id="GO:0046872">
    <property type="term" value="F:metal ion binding"/>
    <property type="evidence" value="ECO:0007669"/>
    <property type="project" value="UniProtKB-KW"/>
</dbReference>
<name>A0A7X0JHH2_9HYPH</name>
<keyword evidence="4" id="KW-0460">Magnesium</keyword>
<dbReference type="GO" id="GO:0005737">
    <property type="term" value="C:cytoplasm"/>
    <property type="evidence" value="ECO:0007669"/>
    <property type="project" value="TreeGrafter"/>
</dbReference>
<evidence type="ECO:0000256" key="1">
    <source>
        <dbReference type="ARBA" id="ARBA00001946"/>
    </source>
</evidence>
<dbReference type="SUPFAM" id="SSF55811">
    <property type="entry name" value="Nudix"/>
    <property type="match status" value="1"/>
</dbReference>
<evidence type="ECO:0000256" key="3">
    <source>
        <dbReference type="ARBA" id="ARBA00022801"/>
    </source>
</evidence>
<comment type="caution">
    <text evidence="6">The sequence shown here is derived from an EMBL/GenBank/DDBJ whole genome shotgun (WGS) entry which is preliminary data.</text>
</comment>
<evidence type="ECO:0000313" key="7">
    <source>
        <dbReference type="Proteomes" id="UP000585437"/>
    </source>
</evidence>
<dbReference type="InterPro" id="IPR047198">
    <property type="entry name" value="DDP-like_NUDIX"/>
</dbReference>
<evidence type="ECO:0000256" key="2">
    <source>
        <dbReference type="ARBA" id="ARBA00022723"/>
    </source>
</evidence>
<evidence type="ECO:0000256" key="4">
    <source>
        <dbReference type="ARBA" id="ARBA00022842"/>
    </source>
</evidence>
<keyword evidence="2" id="KW-0479">Metal-binding</keyword>
<accession>A0A7X0JHH2</accession>
<keyword evidence="7" id="KW-1185">Reference proteome</keyword>
<feature type="domain" description="Nudix hydrolase" evidence="5">
    <location>
        <begin position="17"/>
        <end position="149"/>
    </location>
</feature>
<comment type="cofactor">
    <cofactor evidence="1">
        <name>Mg(2+)</name>
        <dbReference type="ChEBI" id="CHEBI:18420"/>
    </cofactor>
</comment>
<dbReference type="InterPro" id="IPR000086">
    <property type="entry name" value="NUDIX_hydrolase_dom"/>
</dbReference>
<dbReference type="Proteomes" id="UP000585437">
    <property type="component" value="Unassembled WGS sequence"/>
</dbReference>
<dbReference type="PROSITE" id="PS51462">
    <property type="entry name" value="NUDIX"/>
    <property type="match status" value="1"/>
</dbReference>
<organism evidence="6 7">
    <name type="scientific">Rhizobium soli</name>
    <dbReference type="NCBI Taxonomy" id="424798"/>
    <lineage>
        <taxon>Bacteria</taxon>
        <taxon>Pseudomonadati</taxon>
        <taxon>Pseudomonadota</taxon>
        <taxon>Alphaproteobacteria</taxon>
        <taxon>Hyphomicrobiales</taxon>
        <taxon>Rhizobiaceae</taxon>
        <taxon>Rhizobium/Agrobacterium group</taxon>
        <taxon>Rhizobium</taxon>
    </lineage>
</organism>
<dbReference type="AlphaFoldDB" id="A0A7X0JHH2"/>
<keyword evidence="3" id="KW-0378">Hydrolase</keyword>
<gene>
    <name evidence="6" type="ORF">F4695_000976</name>
</gene>
<reference evidence="6 7" key="1">
    <citation type="submission" date="2020-08" db="EMBL/GenBank/DDBJ databases">
        <title>The Agave Microbiome: Exploring the role of microbial communities in plant adaptations to desert environments.</title>
        <authorList>
            <person name="Partida-Martinez L.P."/>
        </authorList>
    </citation>
    <scope>NUCLEOTIDE SEQUENCE [LARGE SCALE GENOMIC DNA]</scope>
    <source>
        <strain evidence="6 7">AS3.12</strain>
    </source>
</reference>
<dbReference type="PANTHER" id="PTHR12629:SF0">
    <property type="entry name" value="DIPHOSPHOINOSITOL-POLYPHOSPHATE DIPHOSPHATASE"/>
    <property type="match status" value="1"/>
</dbReference>
<dbReference type="Pfam" id="PF00293">
    <property type="entry name" value="NUDIX"/>
    <property type="match status" value="1"/>
</dbReference>
<dbReference type="CDD" id="cd04666">
    <property type="entry name" value="NUDIX_DIPP2_like_Nudt4"/>
    <property type="match status" value="1"/>
</dbReference>
<dbReference type="EMBL" id="JACHBU010000002">
    <property type="protein sequence ID" value="MBB6507644.1"/>
    <property type="molecule type" value="Genomic_DNA"/>
</dbReference>
<evidence type="ECO:0000313" key="6">
    <source>
        <dbReference type="EMBL" id="MBB6507644.1"/>
    </source>
</evidence>
<dbReference type="PANTHER" id="PTHR12629">
    <property type="entry name" value="DIPHOSPHOINOSITOL POLYPHOSPHATE PHOSPHOHYDROLASE"/>
    <property type="match status" value="1"/>
</dbReference>
<evidence type="ECO:0000259" key="5">
    <source>
        <dbReference type="PROSITE" id="PS51462"/>
    </source>
</evidence>
<dbReference type="GO" id="GO:0016462">
    <property type="term" value="F:pyrophosphatase activity"/>
    <property type="evidence" value="ECO:0007669"/>
    <property type="project" value="InterPro"/>
</dbReference>